<reference evidence="1 2" key="1">
    <citation type="submission" date="2015-09" db="EMBL/GenBank/DDBJ databases">
        <title>Genome announcement of multiple Pseudomonas syringae strains.</title>
        <authorList>
            <person name="Thakur S."/>
            <person name="Wang P.W."/>
            <person name="Gong Y."/>
            <person name="Weir B.S."/>
            <person name="Guttman D.S."/>
        </authorList>
    </citation>
    <scope>NUCLEOTIDE SEQUENCE [LARGE SCALE GENOMIC DNA]</scope>
    <source>
        <strain evidence="1 2">ICMP16929</strain>
    </source>
</reference>
<accession>A0A0Q0DKU5</accession>
<evidence type="ECO:0000313" key="2">
    <source>
        <dbReference type="Proteomes" id="UP000050384"/>
    </source>
</evidence>
<name>A0A0Q0DKU5_PSESX</name>
<dbReference type="AlphaFoldDB" id="A0A0Q0DKU5"/>
<evidence type="ECO:0000313" key="1">
    <source>
        <dbReference type="EMBL" id="KPZ08348.1"/>
    </source>
</evidence>
<proteinExistence type="predicted"/>
<comment type="caution">
    <text evidence="1">The sequence shown here is derived from an EMBL/GenBank/DDBJ whole genome shotgun (WGS) entry which is preliminary data.</text>
</comment>
<organism evidence="1 2">
    <name type="scientific">Pseudomonas syringae pv. spinaceae</name>
    <dbReference type="NCBI Taxonomy" id="264459"/>
    <lineage>
        <taxon>Bacteria</taxon>
        <taxon>Pseudomonadati</taxon>
        <taxon>Pseudomonadota</taxon>
        <taxon>Gammaproteobacteria</taxon>
        <taxon>Pseudomonadales</taxon>
        <taxon>Pseudomonadaceae</taxon>
        <taxon>Pseudomonas</taxon>
        <taxon>Pseudomonas syringae</taxon>
    </lineage>
</organism>
<protein>
    <submittedName>
        <fullName evidence="1">Uncharacterized protein</fullName>
    </submittedName>
</protein>
<sequence>MELIAQISSALTDLPVNHFECFSFAQMMELLAQGIADGVIQVPKEQ</sequence>
<dbReference type="EMBL" id="LJRI01000257">
    <property type="protein sequence ID" value="KPZ08348.1"/>
    <property type="molecule type" value="Genomic_DNA"/>
</dbReference>
<gene>
    <name evidence="1" type="ORF">ALO94_00429</name>
</gene>
<dbReference type="Proteomes" id="UP000050384">
    <property type="component" value="Unassembled WGS sequence"/>
</dbReference>